<dbReference type="EMBL" id="BONI01000040">
    <property type="protein sequence ID" value="GIG07890.1"/>
    <property type="molecule type" value="Genomic_DNA"/>
</dbReference>
<reference evidence="1 2" key="1">
    <citation type="submission" date="2021-01" db="EMBL/GenBank/DDBJ databases">
        <title>Whole genome shotgun sequence of Catellatospora coxensis NBRC 107359.</title>
        <authorList>
            <person name="Komaki H."/>
            <person name="Tamura T."/>
        </authorList>
    </citation>
    <scope>NUCLEOTIDE SEQUENCE [LARGE SCALE GENOMIC DNA]</scope>
    <source>
        <strain evidence="1 2">NBRC 107359</strain>
    </source>
</reference>
<dbReference type="RefSeq" id="WP_203694226.1">
    <property type="nucleotide sequence ID" value="NZ_BAAALC010000026.1"/>
</dbReference>
<evidence type="ECO:0000313" key="1">
    <source>
        <dbReference type="EMBL" id="GIG07890.1"/>
    </source>
</evidence>
<comment type="caution">
    <text evidence="1">The sequence shown here is derived from an EMBL/GenBank/DDBJ whole genome shotgun (WGS) entry which is preliminary data.</text>
</comment>
<dbReference type="AlphaFoldDB" id="A0A8J3L7U2"/>
<keyword evidence="2" id="KW-1185">Reference proteome</keyword>
<accession>A0A8J3L7U2</accession>
<proteinExistence type="predicted"/>
<sequence length="67" mass="7272">MVMTIETDKPDADETADARRILLVHRAAPDGLCAGCLEFTCTFARFPCTQARWAQQVTAGITEGGRS</sequence>
<evidence type="ECO:0000313" key="2">
    <source>
        <dbReference type="Proteomes" id="UP000630887"/>
    </source>
</evidence>
<gene>
    <name evidence="1" type="ORF">Cco03nite_45900</name>
</gene>
<organism evidence="1 2">
    <name type="scientific">Catellatospora coxensis</name>
    <dbReference type="NCBI Taxonomy" id="310354"/>
    <lineage>
        <taxon>Bacteria</taxon>
        <taxon>Bacillati</taxon>
        <taxon>Actinomycetota</taxon>
        <taxon>Actinomycetes</taxon>
        <taxon>Micromonosporales</taxon>
        <taxon>Micromonosporaceae</taxon>
        <taxon>Catellatospora</taxon>
    </lineage>
</organism>
<protein>
    <submittedName>
        <fullName evidence="1">Uncharacterized protein</fullName>
    </submittedName>
</protein>
<name>A0A8J3L7U2_9ACTN</name>
<dbReference type="Proteomes" id="UP000630887">
    <property type="component" value="Unassembled WGS sequence"/>
</dbReference>